<evidence type="ECO:0000256" key="1">
    <source>
        <dbReference type="SAM" id="MobiDB-lite"/>
    </source>
</evidence>
<comment type="caution">
    <text evidence="2">The sequence shown here is derived from an EMBL/GenBank/DDBJ whole genome shotgun (WGS) entry which is preliminary data.</text>
</comment>
<evidence type="ECO:0000313" key="3">
    <source>
        <dbReference type="Proteomes" id="UP000807504"/>
    </source>
</evidence>
<reference evidence="2" key="2">
    <citation type="submission" date="2020-06" db="EMBL/GenBank/DDBJ databases">
        <authorList>
            <person name="Sheffer M."/>
        </authorList>
    </citation>
    <scope>NUCLEOTIDE SEQUENCE</scope>
</reference>
<reference evidence="2" key="1">
    <citation type="journal article" date="2020" name="bioRxiv">
        <title>Chromosome-level reference genome of the European wasp spider Argiope bruennichi: a resource for studies on range expansion and evolutionary adaptation.</title>
        <authorList>
            <person name="Sheffer M.M."/>
            <person name="Hoppe A."/>
            <person name="Krehenwinkel H."/>
            <person name="Uhl G."/>
            <person name="Kuss A.W."/>
            <person name="Jensen L."/>
            <person name="Jensen C."/>
            <person name="Gillespie R.G."/>
            <person name="Hoff K.J."/>
            <person name="Prost S."/>
        </authorList>
    </citation>
    <scope>NUCLEOTIDE SEQUENCE</scope>
</reference>
<feature type="region of interest" description="Disordered" evidence="1">
    <location>
        <begin position="1"/>
        <end position="121"/>
    </location>
</feature>
<keyword evidence="3" id="KW-1185">Reference proteome</keyword>
<dbReference type="AlphaFoldDB" id="A0A8T0EX32"/>
<evidence type="ECO:0000313" key="2">
    <source>
        <dbReference type="EMBL" id="KAF8778936.1"/>
    </source>
</evidence>
<name>A0A8T0EX32_ARGBR</name>
<proteinExistence type="predicted"/>
<dbReference type="EMBL" id="JABXBU010002072">
    <property type="protein sequence ID" value="KAF8778936.1"/>
    <property type="molecule type" value="Genomic_DNA"/>
</dbReference>
<feature type="compositionally biased region" description="Basic and acidic residues" evidence="1">
    <location>
        <begin position="9"/>
        <end position="20"/>
    </location>
</feature>
<organism evidence="2 3">
    <name type="scientific">Argiope bruennichi</name>
    <name type="common">Wasp spider</name>
    <name type="synonym">Aranea bruennichi</name>
    <dbReference type="NCBI Taxonomy" id="94029"/>
    <lineage>
        <taxon>Eukaryota</taxon>
        <taxon>Metazoa</taxon>
        <taxon>Ecdysozoa</taxon>
        <taxon>Arthropoda</taxon>
        <taxon>Chelicerata</taxon>
        <taxon>Arachnida</taxon>
        <taxon>Araneae</taxon>
        <taxon>Araneomorphae</taxon>
        <taxon>Entelegynae</taxon>
        <taxon>Araneoidea</taxon>
        <taxon>Araneidae</taxon>
        <taxon>Argiope</taxon>
    </lineage>
</organism>
<sequence>MAGGGGGERLARVGELRTHSDWIVNRVAGKERERGKRGGRQGLTDDKRKLKKGRRGGNGAGMLSGKSTGLGEESREETERERPVNNHPHGIERERHEWKRDGILDHPDHLLGQARGDGQTH</sequence>
<gene>
    <name evidence="2" type="ORF">HNY73_015610</name>
</gene>
<accession>A0A8T0EX32</accession>
<feature type="compositionally biased region" description="Basic and acidic residues" evidence="1">
    <location>
        <begin position="77"/>
        <end position="109"/>
    </location>
</feature>
<protein>
    <submittedName>
        <fullName evidence="2">Uncharacterized protein</fullName>
    </submittedName>
</protein>
<dbReference type="Proteomes" id="UP000807504">
    <property type="component" value="Unassembled WGS sequence"/>
</dbReference>